<feature type="transmembrane region" description="Helical" evidence="2">
    <location>
        <begin position="158"/>
        <end position="182"/>
    </location>
</feature>
<keyword evidence="5" id="KW-1185">Reference proteome</keyword>
<protein>
    <submittedName>
        <fullName evidence="4">DUF3394 domain-containing protein</fullName>
    </submittedName>
</protein>
<dbReference type="Pfam" id="PF06808">
    <property type="entry name" value="DctM"/>
    <property type="match status" value="2"/>
</dbReference>
<reference evidence="4" key="2">
    <citation type="journal article" date="2020" name="Microorganisms">
        <title>Osmotic Adaptation and Compatible Solute Biosynthesis of Phototrophic Bacteria as Revealed from Genome Analyses.</title>
        <authorList>
            <person name="Imhoff J.F."/>
            <person name="Rahn T."/>
            <person name="Kunzel S."/>
            <person name="Keller A."/>
            <person name="Neulinger S.C."/>
        </authorList>
    </citation>
    <scope>NUCLEOTIDE SEQUENCE</scope>
    <source>
        <strain evidence="4">DSM 9154</strain>
    </source>
</reference>
<keyword evidence="2" id="KW-0472">Membrane</keyword>
<feature type="transmembrane region" description="Helical" evidence="2">
    <location>
        <begin position="463"/>
        <end position="486"/>
    </location>
</feature>
<feature type="transmembrane region" description="Helical" evidence="2">
    <location>
        <begin position="36"/>
        <end position="55"/>
    </location>
</feature>
<feature type="transmembrane region" description="Helical" evidence="2">
    <location>
        <begin position="592"/>
        <end position="615"/>
    </location>
</feature>
<dbReference type="NCBIfam" id="TIGR02123">
    <property type="entry name" value="TRAP_fused"/>
    <property type="match status" value="1"/>
</dbReference>
<evidence type="ECO:0000259" key="3">
    <source>
        <dbReference type="Pfam" id="PF06808"/>
    </source>
</evidence>
<organism evidence="4 5">
    <name type="scientific">Rhodovibrio salinarum</name>
    <dbReference type="NCBI Taxonomy" id="1087"/>
    <lineage>
        <taxon>Bacteria</taxon>
        <taxon>Pseudomonadati</taxon>
        <taxon>Pseudomonadota</taxon>
        <taxon>Alphaproteobacteria</taxon>
        <taxon>Rhodospirillales</taxon>
        <taxon>Rhodovibrionaceae</taxon>
        <taxon>Rhodovibrio</taxon>
    </lineage>
</organism>
<feature type="transmembrane region" description="Helical" evidence="2">
    <location>
        <begin position="627"/>
        <end position="645"/>
    </location>
</feature>
<dbReference type="InterPro" id="IPR021814">
    <property type="entry name" value="DUF3394"/>
</dbReference>
<feature type="transmembrane region" description="Helical" evidence="2">
    <location>
        <begin position="370"/>
        <end position="393"/>
    </location>
</feature>
<dbReference type="GO" id="GO:0022857">
    <property type="term" value="F:transmembrane transporter activity"/>
    <property type="evidence" value="ECO:0007669"/>
    <property type="project" value="UniProtKB-UniRule"/>
</dbReference>
<feature type="transmembrane region" description="Helical" evidence="2">
    <location>
        <begin position="405"/>
        <end position="423"/>
    </location>
</feature>
<feature type="domain" description="TRAP C4-dicarboxylate transport system permease DctM subunit" evidence="3">
    <location>
        <begin position="467"/>
        <end position="742"/>
    </location>
</feature>
<feature type="transmembrane region" description="Helical" evidence="2">
    <location>
        <begin position="435"/>
        <end position="457"/>
    </location>
</feature>
<reference evidence="4" key="1">
    <citation type="submission" date="2017-08" db="EMBL/GenBank/DDBJ databases">
        <authorList>
            <person name="Imhoff J.F."/>
            <person name="Rahn T."/>
            <person name="Kuenzel S."/>
            <person name="Neulinger S.C."/>
        </authorList>
    </citation>
    <scope>NUCLEOTIDE SEQUENCE</scope>
    <source>
        <strain evidence="4">DSM 9154</strain>
    </source>
</reference>
<keyword evidence="2" id="KW-1133">Transmembrane helix</keyword>
<feature type="transmembrane region" description="Helical" evidence="2">
    <location>
        <begin position="75"/>
        <end position="92"/>
    </location>
</feature>
<dbReference type="PANTHER" id="PTHR43849:SF2">
    <property type="entry name" value="BLL3936 PROTEIN"/>
    <property type="match status" value="1"/>
</dbReference>
<evidence type="ECO:0000256" key="1">
    <source>
        <dbReference type="RuleBase" id="RU369079"/>
    </source>
</evidence>
<dbReference type="EMBL" id="NRRE01000022">
    <property type="protein sequence ID" value="MBK1697181.1"/>
    <property type="molecule type" value="Genomic_DNA"/>
</dbReference>
<feature type="transmembrane region" description="Helical" evidence="2">
    <location>
        <begin position="309"/>
        <end position="326"/>
    </location>
</feature>
<keyword evidence="1" id="KW-0997">Cell inner membrane</keyword>
<dbReference type="Pfam" id="PF11874">
    <property type="entry name" value="DUF3394"/>
    <property type="match status" value="1"/>
</dbReference>
<keyword evidence="1" id="KW-0813">Transport</keyword>
<feature type="domain" description="TRAP C4-dicarboxylate transport system permease DctM subunit" evidence="3">
    <location>
        <begin position="142"/>
        <end position="455"/>
    </location>
</feature>
<dbReference type="InterPro" id="IPR010656">
    <property type="entry name" value="DctM"/>
</dbReference>
<name>A0A934V037_9PROT</name>
<feature type="transmembrane region" description="Helical" evidence="2">
    <location>
        <begin position="746"/>
        <end position="764"/>
    </location>
</feature>
<evidence type="ECO:0000313" key="4">
    <source>
        <dbReference type="EMBL" id="MBK1697181.1"/>
    </source>
</evidence>
<dbReference type="PANTHER" id="PTHR43849">
    <property type="entry name" value="BLL3936 PROTEIN"/>
    <property type="match status" value="1"/>
</dbReference>
<proteinExistence type="predicted"/>
<accession>A0A934V037</accession>
<feature type="transmembrane region" description="Helical" evidence="2">
    <location>
        <begin position="514"/>
        <end position="534"/>
    </location>
</feature>
<sequence length="944" mass="100862">MASSQSPQQGKAAEDKKLDDLVASTDTGARDPDNSAAKWTILGVALTWSLFQLWYASPLPFILNIAILNDTEARAIHLAFAIFLAFTAYPTLKSSPRNKVPVQDWLIAGVAAFCAAYQFFFYEALAGRVGLPTWYDTVVACVGMVCLLEATRRALGPPLMIVALVFLAYVFFGSSELVPNVIQWKGASLDKTMWHQWLQTEGVFGVPLGVSTSFVFLFVLFGSLLDKAGAGNYFIQVAFALLGHLRGGPAKAAVVSSAMTGLISGSSIANVVTTGTFTVPLMKRVGFSSEKAGAVEVGSSVNGQLMPPVMGAAAFLMVEYVGIPYFQVIKHAFLPAVISYIALLYLVHLEALKGDFQALSKPQEPKPAKWMLIALGLTVASIAIIAGAVYWLFELAGLLAQSSNLLWAVVLIGALQMALYFGVSRAVPADSRWKLVSTGAIIACNVVIGAFGVYGLVKLVTALFGGVAVYVMALLVFAAYAALVWYATRVPELELDDPNKPVYRLPEVGPTVKAGLYYLPPVGVLVWCLMIERLSPGLSAFWATAFMLFILVTQRPLKAFFRKSSDYATQMKASGIELLDGLIAGARNMIGIGVATAAAGIIVGTVTLTGIGQVMTEFVELISGGNIILMLLFTALLSLILGMGLPTTANYIVVSSLMAPVVVQLGSEVGLVVPLIAVHMFVFYFGIMADVTPPVGLASFAAAAVSGGDPIKTGFTAFFYSLRTVVLPFVFIFNTELLLIDVSGPIDFILVVSSALAGILVFAAATQGYFAARSKIWESALLLLVAFTLLRPGYWMDQMIPPYRTVDPTQITERAAEAPAGDSLRVVIEGLTIEGEEARKTVLLPLGPAEGKSGVQRLQHAGIMVQTMGDQVQITNVVFNSPAEKAGVDFGWKVRGLQVPTQQPPKELFFIPALVLLGGVYLLQRRRNPGRPAPKPQPQGAGAE</sequence>
<keyword evidence="2" id="KW-0812">Transmembrane</keyword>
<evidence type="ECO:0000313" key="5">
    <source>
        <dbReference type="Proteomes" id="UP000778970"/>
    </source>
</evidence>
<feature type="transmembrane region" description="Helical" evidence="2">
    <location>
        <begin position="332"/>
        <end position="349"/>
    </location>
</feature>
<feature type="transmembrane region" description="Helical" evidence="2">
    <location>
        <begin position="202"/>
        <end position="225"/>
    </location>
</feature>
<dbReference type="GO" id="GO:0005886">
    <property type="term" value="C:plasma membrane"/>
    <property type="evidence" value="ECO:0007669"/>
    <property type="project" value="UniProtKB-SubCell"/>
</dbReference>
<keyword evidence="1" id="KW-1003">Cell membrane</keyword>
<dbReference type="RefSeq" id="WP_051431928.1">
    <property type="nucleotide sequence ID" value="NZ_NRRE01000022.1"/>
</dbReference>
<feature type="transmembrane region" description="Helical" evidence="2">
    <location>
        <begin position="540"/>
        <end position="557"/>
    </location>
</feature>
<dbReference type="AlphaFoldDB" id="A0A934V037"/>
<comment type="function">
    <text evidence="1">Part of the tripartite ATP-independent periplasmic (TRAP) transport system.</text>
</comment>
<dbReference type="Proteomes" id="UP000778970">
    <property type="component" value="Unassembled WGS sequence"/>
</dbReference>
<feature type="transmembrane region" description="Helical" evidence="2">
    <location>
        <begin position="683"/>
        <end position="705"/>
    </location>
</feature>
<feature type="transmembrane region" description="Helical" evidence="2">
    <location>
        <begin position="104"/>
        <end position="122"/>
    </location>
</feature>
<dbReference type="InterPro" id="IPR011853">
    <property type="entry name" value="TRAP_DctM-Dct_fused"/>
</dbReference>
<feature type="transmembrane region" description="Helical" evidence="2">
    <location>
        <begin position="717"/>
        <end position="740"/>
    </location>
</feature>
<evidence type="ECO:0000256" key="2">
    <source>
        <dbReference type="SAM" id="Phobius"/>
    </source>
</evidence>
<gene>
    <name evidence="4" type="ORF">CKO21_07960</name>
</gene>
<feature type="transmembrane region" description="Helical" evidence="2">
    <location>
        <begin position="657"/>
        <end position="677"/>
    </location>
</feature>
<comment type="subcellular location">
    <subcellularLocation>
        <location evidence="1">Cell inner membrane</location>
        <topology evidence="1">Multi-pass membrane protein</topology>
    </subcellularLocation>
</comment>
<feature type="transmembrane region" description="Helical" evidence="2">
    <location>
        <begin position="776"/>
        <end position="794"/>
    </location>
</feature>
<comment type="caution">
    <text evidence="4">The sequence shown here is derived from an EMBL/GenBank/DDBJ whole genome shotgun (WGS) entry which is preliminary data.</text>
</comment>